<keyword evidence="5" id="KW-1185">Reference proteome</keyword>
<feature type="non-terminal residue" evidence="4">
    <location>
        <position position="259"/>
    </location>
</feature>
<name>A0ABV1DCA8_9FIRM</name>
<feature type="transmembrane region" description="Helical" evidence="2">
    <location>
        <begin position="6"/>
        <end position="24"/>
    </location>
</feature>
<dbReference type="PANTHER" id="PTHR39176">
    <property type="entry name" value="PERIPLASMIC PROTEIN-RELATED"/>
    <property type="match status" value="1"/>
</dbReference>
<feature type="compositionally biased region" description="Low complexity" evidence="1">
    <location>
        <begin position="43"/>
        <end position="56"/>
    </location>
</feature>
<reference evidence="4 5" key="1">
    <citation type="submission" date="2024-03" db="EMBL/GenBank/DDBJ databases">
        <title>Human intestinal bacterial collection.</title>
        <authorList>
            <person name="Pauvert C."/>
            <person name="Hitch T.C.A."/>
            <person name="Clavel T."/>
        </authorList>
    </citation>
    <scope>NUCLEOTIDE SEQUENCE [LARGE SCALE GENOMIC DNA]</scope>
    <source>
        <strain evidence="4 5">CLA-SR-H021</strain>
    </source>
</reference>
<accession>A0ABV1DCA8</accession>
<dbReference type="InterPro" id="IPR009739">
    <property type="entry name" value="LprI-like_N"/>
</dbReference>
<dbReference type="Gene3D" id="1.20.1270.180">
    <property type="match status" value="1"/>
</dbReference>
<gene>
    <name evidence="4" type="ORF">WMQ36_23925</name>
</gene>
<evidence type="ECO:0000256" key="1">
    <source>
        <dbReference type="SAM" id="MobiDB-lite"/>
    </source>
</evidence>
<dbReference type="EMBL" id="JBBMFM010000143">
    <property type="protein sequence ID" value="MEQ2428015.1"/>
    <property type="molecule type" value="Genomic_DNA"/>
</dbReference>
<comment type="caution">
    <text evidence="4">The sequence shown here is derived from an EMBL/GenBank/DDBJ whole genome shotgun (WGS) entry which is preliminary data.</text>
</comment>
<evidence type="ECO:0000259" key="3">
    <source>
        <dbReference type="Pfam" id="PF07007"/>
    </source>
</evidence>
<feature type="domain" description="Lysozyme inhibitor LprI-like N-terminal" evidence="3">
    <location>
        <begin position="174"/>
        <end position="255"/>
    </location>
</feature>
<proteinExistence type="predicted"/>
<keyword evidence="2" id="KW-0812">Transmembrane</keyword>
<evidence type="ECO:0000313" key="5">
    <source>
        <dbReference type="Proteomes" id="UP001454086"/>
    </source>
</evidence>
<keyword evidence="2" id="KW-0472">Membrane</keyword>
<feature type="region of interest" description="Disordered" evidence="1">
    <location>
        <begin position="43"/>
        <end position="117"/>
    </location>
</feature>
<evidence type="ECO:0000256" key="2">
    <source>
        <dbReference type="SAM" id="Phobius"/>
    </source>
</evidence>
<keyword evidence="2" id="KW-1133">Transmembrane helix</keyword>
<protein>
    <submittedName>
        <fullName evidence="4">Lysozyme inhibitor LprI family protein</fullName>
    </submittedName>
</protein>
<dbReference type="Proteomes" id="UP001454086">
    <property type="component" value="Unassembled WGS sequence"/>
</dbReference>
<evidence type="ECO:0000313" key="4">
    <source>
        <dbReference type="EMBL" id="MEQ2428015.1"/>
    </source>
</evidence>
<feature type="compositionally biased region" description="Low complexity" evidence="1">
    <location>
        <begin position="80"/>
        <end position="97"/>
    </location>
</feature>
<dbReference type="RefSeq" id="WP_349118640.1">
    <property type="nucleotide sequence ID" value="NZ_JBBMFM010000143.1"/>
</dbReference>
<dbReference type="PANTHER" id="PTHR39176:SF1">
    <property type="entry name" value="PERIPLASMIC PROTEIN"/>
    <property type="match status" value="1"/>
</dbReference>
<dbReference type="Pfam" id="PF07007">
    <property type="entry name" value="LprI"/>
    <property type="match status" value="1"/>
</dbReference>
<organism evidence="4 5">
    <name type="scientific">Enterocloster hominis</name>
    <name type="common">ex Hitch et al. 2024</name>
    <dbReference type="NCBI Taxonomy" id="1917870"/>
    <lineage>
        <taxon>Bacteria</taxon>
        <taxon>Bacillati</taxon>
        <taxon>Bacillota</taxon>
        <taxon>Clostridia</taxon>
        <taxon>Lachnospirales</taxon>
        <taxon>Lachnospiraceae</taxon>
        <taxon>Enterocloster</taxon>
    </lineage>
</organism>
<sequence length="259" mass="27926">MKDKRIWIVIICILVIGTGVTHYTKYYVKSQATAMDTAATTAGEMPAGAPSPASASEVKEEEQKAGKAAEVSAPMDRSLSASPAAGAGPGAAYASSPMEDRAEAQAAAEETAASDEDGVQAVQIYSEDEVPVEQMPISPLTGAKETESKMLLTIDYRQRLMDLDSQIQKMREQETDSNVYSIKTSAETELKMWEGELNSIYNALLELLPQEDAARLAAEQQEWLKTRETKAAENTGKSGGSVERIGYAATLVRLARVEI</sequence>
<feature type="compositionally biased region" description="Basic and acidic residues" evidence="1">
    <location>
        <begin position="57"/>
        <end position="67"/>
    </location>
</feature>